<evidence type="ECO:0000313" key="2">
    <source>
        <dbReference type="Proteomes" id="UP000807306"/>
    </source>
</evidence>
<evidence type="ECO:0000313" key="1">
    <source>
        <dbReference type="EMBL" id="KAF9533857.1"/>
    </source>
</evidence>
<dbReference type="AlphaFoldDB" id="A0A9P6ERK4"/>
<protein>
    <submittedName>
        <fullName evidence="1">Uncharacterized protein</fullName>
    </submittedName>
</protein>
<accession>A0A9P6ERK4</accession>
<keyword evidence="2" id="KW-1185">Reference proteome</keyword>
<dbReference type="EMBL" id="MU157827">
    <property type="protein sequence ID" value="KAF9533857.1"/>
    <property type="molecule type" value="Genomic_DNA"/>
</dbReference>
<gene>
    <name evidence="1" type="ORF">CPB83DRAFT_412148</name>
</gene>
<comment type="caution">
    <text evidence="1">The sequence shown here is derived from an EMBL/GenBank/DDBJ whole genome shotgun (WGS) entry which is preliminary data.</text>
</comment>
<proteinExistence type="predicted"/>
<dbReference type="Proteomes" id="UP000807306">
    <property type="component" value="Unassembled WGS sequence"/>
</dbReference>
<sequence>MDNVHSTSASENSTPESAVGILDKYYSTVKPLRQYLDDVFKLSSGNVSRLVNLSRNGDKDVFLDLLTTCYVGVKQTPRLSLRVYPAALEMHEVIDQAQSRVFRSKRGQNVITSGYRLAQHSDDMGKAGMARSGITNFFVNTIINVFYGIEWRTLLQRRRCDDPSAL</sequence>
<reference evidence="1" key="1">
    <citation type="submission" date="2020-11" db="EMBL/GenBank/DDBJ databases">
        <authorList>
            <consortium name="DOE Joint Genome Institute"/>
            <person name="Ahrendt S."/>
            <person name="Riley R."/>
            <person name="Andreopoulos W."/>
            <person name="Labutti K."/>
            <person name="Pangilinan J."/>
            <person name="Ruiz-Duenas F.J."/>
            <person name="Barrasa J.M."/>
            <person name="Sanchez-Garcia M."/>
            <person name="Camarero S."/>
            <person name="Miyauchi S."/>
            <person name="Serrano A."/>
            <person name="Linde D."/>
            <person name="Babiker R."/>
            <person name="Drula E."/>
            <person name="Ayuso-Fernandez I."/>
            <person name="Pacheco R."/>
            <person name="Padilla G."/>
            <person name="Ferreira P."/>
            <person name="Barriuso J."/>
            <person name="Kellner H."/>
            <person name="Castanera R."/>
            <person name="Alfaro M."/>
            <person name="Ramirez L."/>
            <person name="Pisabarro A.G."/>
            <person name="Kuo A."/>
            <person name="Tritt A."/>
            <person name="Lipzen A."/>
            <person name="He G."/>
            <person name="Yan M."/>
            <person name="Ng V."/>
            <person name="Cullen D."/>
            <person name="Martin F."/>
            <person name="Rosso M.-N."/>
            <person name="Henrissat B."/>
            <person name="Hibbett D."/>
            <person name="Martinez A.T."/>
            <person name="Grigoriev I.V."/>
        </authorList>
    </citation>
    <scope>NUCLEOTIDE SEQUENCE</scope>
    <source>
        <strain evidence="1">CBS 506.95</strain>
    </source>
</reference>
<name>A0A9P6ERK4_9AGAR</name>
<organism evidence="1 2">
    <name type="scientific">Crepidotus variabilis</name>
    <dbReference type="NCBI Taxonomy" id="179855"/>
    <lineage>
        <taxon>Eukaryota</taxon>
        <taxon>Fungi</taxon>
        <taxon>Dikarya</taxon>
        <taxon>Basidiomycota</taxon>
        <taxon>Agaricomycotina</taxon>
        <taxon>Agaricomycetes</taxon>
        <taxon>Agaricomycetidae</taxon>
        <taxon>Agaricales</taxon>
        <taxon>Agaricineae</taxon>
        <taxon>Crepidotaceae</taxon>
        <taxon>Crepidotus</taxon>
    </lineage>
</organism>
<dbReference type="OrthoDB" id="3025570at2759"/>